<evidence type="ECO:0000256" key="7">
    <source>
        <dbReference type="SAM" id="Phobius"/>
    </source>
</evidence>
<keyword evidence="6 7" id="KW-0472">Membrane</keyword>
<dbReference type="CDD" id="cd06261">
    <property type="entry name" value="TM_PBP2"/>
    <property type="match status" value="1"/>
</dbReference>
<dbReference type="InterPro" id="IPR045621">
    <property type="entry name" value="BPD_transp_1_N"/>
</dbReference>
<dbReference type="InterPro" id="IPR000515">
    <property type="entry name" value="MetI-like"/>
</dbReference>
<evidence type="ECO:0000313" key="9">
    <source>
        <dbReference type="EMBL" id="KAG5181896.1"/>
    </source>
</evidence>
<dbReference type="InterPro" id="IPR023765">
    <property type="entry name" value="SBP_5_CS"/>
</dbReference>
<dbReference type="PANTHER" id="PTHR43163:SF3">
    <property type="entry name" value="PEPTIDE ABC TRANSPORTER PERMEASE PROTEIN"/>
    <property type="match status" value="1"/>
</dbReference>
<dbReference type="Gene3D" id="3.10.105.10">
    <property type="entry name" value="Dipeptide-binding Protein, Domain 3"/>
    <property type="match status" value="1"/>
</dbReference>
<organism evidence="9 10">
    <name type="scientific">Tribonema minus</name>
    <dbReference type="NCBI Taxonomy" id="303371"/>
    <lineage>
        <taxon>Eukaryota</taxon>
        <taxon>Sar</taxon>
        <taxon>Stramenopiles</taxon>
        <taxon>Ochrophyta</taxon>
        <taxon>PX clade</taxon>
        <taxon>Xanthophyceae</taxon>
        <taxon>Tribonematales</taxon>
        <taxon>Tribonemataceae</taxon>
        <taxon>Tribonema</taxon>
    </lineage>
</organism>
<evidence type="ECO:0000256" key="2">
    <source>
        <dbReference type="ARBA" id="ARBA00022448"/>
    </source>
</evidence>
<keyword evidence="5 7" id="KW-1133">Transmembrane helix</keyword>
<dbReference type="Gene3D" id="1.10.3720.10">
    <property type="entry name" value="MetI-like"/>
    <property type="match status" value="1"/>
</dbReference>
<keyword evidence="2" id="KW-0813">Transport</keyword>
<feature type="transmembrane region" description="Helical" evidence="7">
    <location>
        <begin position="417"/>
        <end position="435"/>
    </location>
</feature>
<feature type="transmembrane region" description="Helical" evidence="7">
    <location>
        <begin position="505"/>
        <end position="523"/>
    </location>
</feature>
<evidence type="ECO:0000256" key="1">
    <source>
        <dbReference type="ARBA" id="ARBA00004651"/>
    </source>
</evidence>
<protein>
    <recommendedName>
        <fullName evidence="8">ABC transmembrane type-1 domain-containing protein</fullName>
    </recommendedName>
</protein>
<dbReference type="Pfam" id="PF00528">
    <property type="entry name" value="BPD_transp_1"/>
    <property type="match status" value="1"/>
</dbReference>
<dbReference type="PROSITE" id="PS01040">
    <property type="entry name" value="SBP_BACTERIAL_5"/>
    <property type="match status" value="1"/>
</dbReference>
<evidence type="ECO:0000313" key="10">
    <source>
        <dbReference type="Proteomes" id="UP000664859"/>
    </source>
</evidence>
<dbReference type="AlphaFoldDB" id="A0A835YV34"/>
<dbReference type="GO" id="GO:0055085">
    <property type="term" value="P:transmembrane transport"/>
    <property type="evidence" value="ECO:0007669"/>
    <property type="project" value="InterPro"/>
</dbReference>
<dbReference type="OrthoDB" id="37683at2759"/>
<keyword evidence="4 7" id="KW-0812">Transmembrane</keyword>
<dbReference type="Pfam" id="PF19300">
    <property type="entry name" value="BPD_transp_1_N"/>
    <property type="match status" value="1"/>
</dbReference>
<keyword evidence="3" id="KW-1003">Cell membrane</keyword>
<dbReference type="SUPFAM" id="SSF161098">
    <property type="entry name" value="MetI-like"/>
    <property type="match status" value="1"/>
</dbReference>
<comment type="caution">
    <text evidence="9">The sequence shown here is derived from an EMBL/GenBank/DDBJ whole genome shotgun (WGS) entry which is preliminary data.</text>
</comment>
<dbReference type="EMBL" id="JAFCMP010000283">
    <property type="protein sequence ID" value="KAG5181896.1"/>
    <property type="molecule type" value="Genomic_DNA"/>
</dbReference>
<feature type="transmembrane region" description="Helical" evidence="7">
    <location>
        <begin position="596"/>
        <end position="622"/>
    </location>
</feature>
<dbReference type="Proteomes" id="UP000664859">
    <property type="component" value="Unassembled WGS sequence"/>
</dbReference>
<reference evidence="9" key="1">
    <citation type="submission" date="2021-02" db="EMBL/GenBank/DDBJ databases">
        <title>First Annotated Genome of the Yellow-green Alga Tribonema minus.</title>
        <authorList>
            <person name="Mahan K.M."/>
        </authorList>
    </citation>
    <scope>NUCLEOTIDE SEQUENCE</scope>
    <source>
        <strain evidence="9">UTEX B ZZ1240</strain>
    </source>
</reference>
<evidence type="ECO:0000256" key="4">
    <source>
        <dbReference type="ARBA" id="ARBA00022692"/>
    </source>
</evidence>
<evidence type="ECO:0000259" key="8">
    <source>
        <dbReference type="PROSITE" id="PS50928"/>
    </source>
</evidence>
<gene>
    <name evidence="9" type="ORF">JKP88DRAFT_290705</name>
</gene>
<dbReference type="CDD" id="cd08502">
    <property type="entry name" value="PBP2_NikA_DppA_OppA_like_16"/>
    <property type="match status" value="1"/>
</dbReference>
<evidence type="ECO:0000256" key="5">
    <source>
        <dbReference type="ARBA" id="ARBA00022989"/>
    </source>
</evidence>
<name>A0A835YV34_9STRA</name>
<dbReference type="SUPFAM" id="SSF53850">
    <property type="entry name" value="Periplasmic binding protein-like II"/>
    <property type="match status" value="1"/>
</dbReference>
<keyword evidence="10" id="KW-1185">Reference proteome</keyword>
<feature type="transmembrane region" description="Helical" evidence="7">
    <location>
        <begin position="535"/>
        <end position="556"/>
    </location>
</feature>
<accession>A0A835YV34</accession>
<dbReference type="PROSITE" id="PS50928">
    <property type="entry name" value="ABC_TM1"/>
    <property type="match status" value="1"/>
</dbReference>
<dbReference type="InterPro" id="IPR035906">
    <property type="entry name" value="MetI-like_sf"/>
</dbReference>
<dbReference type="Pfam" id="PF00496">
    <property type="entry name" value="SBP_bac_5"/>
    <property type="match status" value="1"/>
</dbReference>
<dbReference type="GO" id="GO:0005886">
    <property type="term" value="C:plasma membrane"/>
    <property type="evidence" value="ECO:0007669"/>
    <property type="project" value="UniProtKB-SubCell"/>
</dbReference>
<sequence length="674" mass="73757">MMIYDQLLAQDAQGDIRPQMATWRVGDGGKTYRFTLREGLKFHDGSPVMSEDCIASIKRWGQVDTMGQVLMKMVSRMHSIDDRNFEIALTQANDLILEALAKTGSRPAVIMPRRLAETPPSQADYVARSEPLSGSAGGKQALVDRVEFVAMPDQMTALNALINGEVDFLESVPYDLLPMLDGNQTVKVDVLNKEGNWTMFRMNFLYPPFNNRLLRQAAMLSVRQQDVLNALVGNPKYYRTCPAVFGCGLPYESQYGSDFVVSGDLAKAKALLKEGGYDGKPVVILQPSDNPFASSQPLVIAQALRKTGFNVQVQTMDWQTLTARRGNDGPPTNGGWNIFVTFSALGDQSDPIRSLFVAAAGKKSWFGWPDVPKIEELRVKFAMASDKAERKAIAEEIDRMAIDEGLVVVATYVLKRLLAIVPTCFAVAVIVFAILRLTPGDPAAMIAGDMATPEQLAQIRAALGIDQPLYLQFIFWAERLLRGDLGTSLISQPDGIFGAGFSVPVFLKGYLLVLVFAVGLRWLPVQGYASPADSVAGFATRLVLPTIALSLSYIALIARITRSSVLEVIREDYVRTARAKGLGERMVLFRHALRNAAVPVLTVIGIGITTLIGGVVVTESVFNLPGLGRLVVESVLARDYPVVQGLILVFALVCILINLAIDLLYCVFDPRISY</sequence>
<feature type="transmembrane region" description="Helical" evidence="7">
    <location>
        <begin position="642"/>
        <end position="668"/>
    </location>
</feature>
<evidence type="ECO:0000256" key="6">
    <source>
        <dbReference type="ARBA" id="ARBA00023136"/>
    </source>
</evidence>
<evidence type="ECO:0000256" key="3">
    <source>
        <dbReference type="ARBA" id="ARBA00022475"/>
    </source>
</evidence>
<dbReference type="Gene3D" id="3.40.190.10">
    <property type="entry name" value="Periplasmic binding protein-like II"/>
    <property type="match status" value="2"/>
</dbReference>
<comment type="subcellular location">
    <subcellularLocation>
        <location evidence="1">Cell membrane</location>
        <topology evidence="1">Multi-pass membrane protein</topology>
    </subcellularLocation>
</comment>
<feature type="domain" description="ABC transmembrane type-1" evidence="8">
    <location>
        <begin position="450"/>
        <end position="665"/>
    </location>
</feature>
<dbReference type="PANTHER" id="PTHR43163">
    <property type="entry name" value="DIPEPTIDE TRANSPORT SYSTEM PERMEASE PROTEIN DPPB-RELATED"/>
    <property type="match status" value="1"/>
</dbReference>
<dbReference type="InterPro" id="IPR000914">
    <property type="entry name" value="SBP_5_dom"/>
</dbReference>
<proteinExistence type="predicted"/>